<keyword evidence="4" id="KW-1185">Reference proteome</keyword>
<name>A0A077DIE9_9BURK</name>
<feature type="signal peptide" evidence="1">
    <location>
        <begin position="1"/>
        <end position="23"/>
    </location>
</feature>
<evidence type="ECO:0000256" key="1">
    <source>
        <dbReference type="SAM" id="SignalP"/>
    </source>
</evidence>
<evidence type="ECO:0000313" key="3">
    <source>
        <dbReference type="EMBL" id="AIL32948.1"/>
    </source>
</evidence>
<dbReference type="RefSeq" id="WP_038500259.1">
    <property type="nucleotide sequence ID" value="NZ_AFWK01000087.1"/>
</dbReference>
<dbReference type="InterPro" id="IPR051411">
    <property type="entry name" value="Polyketide_trans_af380"/>
</dbReference>
<protein>
    <submittedName>
        <fullName evidence="3">Membrane protein</fullName>
    </submittedName>
</protein>
<dbReference type="InterPro" id="IPR000073">
    <property type="entry name" value="AB_hydrolase_1"/>
</dbReference>
<dbReference type="OrthoDB" id="9805123at2"/>
<dbReference type="Gene3D" id="3.40.50.1820">
    <property type="entry name" value="alpha/beta hydrolase"/>
    <property type="match status" value="1"/>
</dbReference>
<proteinExistence type="predicted"/>
<dbReference type="InterPro" id="IPR029058">
    <property type="entry name" value="AB_hydrolase_fold"/>
</dbReference>
<dbReference type="Gene3D" id="1.10.10.800">
    <property type="match status" value="1"/>
</dbReference>
<dbReference type="PANTHER" id="PTHR47751">
    <property type="entry name" value="SUPERFAMILY HYDROLASE, PUTATIVE (AFU_ORTHOLOGUE AFUA_2G16580)-RELATED"/>
    <property type="match status" value="1"/>
</dbReference>
<evidence type="ECO:0000259" key="2">
    <source>
        <dbReference type="Pfam" id="PF00561"/>
    </source>
</evidence>
<feature type="chain" id="PRO_5001717897" evidence="1">
    <location>
        <begin position="24"/>
        <end position="359"/>
    </location>
</feature>
<dbReference type="KEGG" id="bpsi:IX83_06140"/>
<keyword evidence="1" id="KW-0732">Signal</keyword>
<dbReference type="eggNOG" id="COG1073">
    <property type="taxonomic scope" value="Bacteria"/>
</dbReference>
<dbReference type="HOGENOM" id="CLU_048587_0_1_4"/>
<accession>A0A077DIE9</accession>
<dbReference type="STRING" id="1072685.IX83_06140"/>
<dbReference type="SUPFAM" id="SSF53474">
    <property type="entry name" value="alpha/beta-Hydrolases"/>
    <property type="match status" value="1"/>
</dbReference>
<dbReference type="PANTHER" id="PTHR47751:SF1">
    <property type="entry name" value="SUPERFAMILY HYDROLASE, PUTATIVE (AFU_ORTHOLOGUE AFUA_2G16580)-RELATED"/>
    <property type="match status" value="1"/>
</dbReference>
<gene>
    <name evidence="3" type="ORF">IX83_06140</name>
</gene>
<feature type="domain" description="AB hydrolase-1" evidence="2">
    <location>
        <begin position="104"/>
        <end position="341"/>
    </location>
</feature>
<dbReference type="Pfam" id="PF00561">
    <property type="entry name" value="Abhydrolase_1"/>
    <property type="match status" value="1"/>
</dbReference>
<evidence type="ECO:0000313" key="4">
    <source>
        <dbReference type="Proteomes" id="UP000028945"/>
    </source>
</evidence>
<sequence>MKLKTLTQALVLSSTLMGGIAMSQTSATVIEIPAQTIQLTQEWDKTFPKSDQVNHRKVTFKNRYGIVLAADLYIPKNHPAGKLPAIAVSGPFGAVKEQSSGLYAQTLAERGFVTLAFDPSYTGESSGLPRDQASPEINTEDFSAAVDFLGSLDEVDRDKIGILGVCGWGGFALNAAAIDTRIKAVATSTMYDMTRVMRYGYNDSNTPAQQEKMKQDLNNARWEAAQTAYSQLGPNLNIQADQITEDTPEFIAGYSRYYTTKRGYHPRSINSTRAWTTVSALAFLNMPILQHADEINIPTLIVAGEKAHSRYFSEDAFKQVGSHQKELVIVPNAVHTDLYDNLQKIPFDKFEAFFKTNLN</sequence>
<reference evidence="3 4" key="1">
    <citation type="journal article" date="2014" name="BMC Genomics">
        <title>A genomic perspective on a new bacterial genus and species from the Alcaligenaceae family, Basilea psittacipulmonis.</title>
        <authorList>
            <person name="Whiteson K.L."/>
            <person name="Hernandez D."/>
            <person name="Lazarevic V."/>
            <person name="Gaia N."/>
            <person name="Farinelli L."/>
            <person name="Francois P."/>
            <person name="Pilo P."/>
            <person name="Frey J."/>
            <person name="Schrenzel J."/>
        </authorList>
    </citation>
    <scope>NUCLEOTIDE SEQUENCE [LARGE SCALE GENOMIC DNA]</scope>
    <source>
        <strain evidence="3 4">DSM 24701</strain>
    </source>
</reference>
<organism evidence="3 4">
    <name type="scientific">Basilea psittacipulmonis DSM 24701</name>
    <dbReference type="NCBI Taxonomy" id="1072685"/>
    <lineage>
        <taxon>Bacteria</taxon>
        <taxon>Pseudomonadati</taxon>
        <taxon>Pseudomonadota</taxon>
        <taxon>Betaproteobacteria</taxon>
        <taxon>Burkholderiales</taxon>
        <taxon>Alcaligenaceae</taxon>
        <taxon>Basilea</taxon>
    </lineage>
</organism>
<dbReference type="Proteomes" id="UP000028945">
    <property type="component" value="Chromosome"/>
</dbReference>
<dbReference type="EMBL" id="CP009238">
    <property type="protein sequence ID" value="AIL32948.1"/>
    <property type="molecule type" value="Genomic_DNA"/>
</dbReference>
<dbReference type="AlphaFoldDB" id="A0A077DIE9"/>